<dbReference type="EMBL" id="OX458932">
    <property type="protein sequence ID" value="CAI9085432.1"/>
    <property type="molecule type" value="Genomic_DNA"/>
</dbReference>
<name>A0ABM9ICZ0_9BACT</name>
<accession>A0ABM9ICZ0</accession>
<gene>
    <name evidence="1" type="ORF">MFUM_1063</name>
</gene>
<proteinExistence type="predicted"/>
<evidence type="ECO:0000313" key="2">
    <source>
        <dbReference type="Proteomes" id="UP001161497"/>
    </source>
</evidence>
<dbReference type="Proteomes" id="UP001161497">
    <property type="component" value="Chromosome"/>
</dbReference>
<protein>
    <submittedName>
        <fullName evidence="1">Uncharacterized protein</fullName>
    </submittedName>
</protein>
<reference evidence="1" key="1">
    <citation type="submission" date="2023-03" db="EMBL/GenBank/DDBJ databases">
        <authorList>
            <person name="Cremers G."/>
            <person name="Picone N."/>
        </authorList>
    </citation>
    <scope>NUCLEOTIDE SEQUENCE</scope>
    <source>
        <strain evidence="1">Sample_alias</strain>
    </source>
</reference>
<sequence>MTEPGWRSWLAPLENVHDRLPTYAGEENLWRFAFCQHDPLLPVYGTEEASRSGSAAT</sequence>
<evidence type="ECO:0000313" key="1">
    <source>
        <dbReference type="EMBL" id="CAI9085432.1"/>
    </source>
</evidence>
<organism evidence="1 2">
    <name type="scientific">Candidatus Methylacidiphilum fumarolicum</name>
    <dbReference type="NCBI Taxonomy" id="591154"/>
    <lineage>
        <taxon>Bacteria</taxon>
        <taxon>Pseudomonadati</taxon>
        <taxon>Verrucomicrobiota</taxon>
        <taxon>Methylacidiphilae</taxon>
        <taxon>Methylacidiphilales</taxon>
        <taxon>Methylacidiphilaceae</taxon>
        <taxon>Methylacidiphilum (ex Ratnadevi et al. 2023)</taxon>
    </lineage>
</organism>
<keyword evidence="2" id="KW-1185">Reference proteome</keyword>